<evidence type="ECO:0000313" key="3">
    <source>
        <dbReference type="EMBL" id="EXI68971.1"/>
    </source>
</evidence>
<keyword evidence="1" id="KW-0732">Signal</keyword>
<feature type="signal peptide" evidence="1">
    <location>
        <begin position="1"/>
        <end position="23"/>
    </location>
</feature>
<protein>
    <recommendedName>
        <fullName evidence="2">FlgO domain-containing protein</fullName>
    </recommendedName>
</protein>
<dbReference type="AlphaFoldDB" id="A0A011N284"/>
<name>A0A011N284_9PROT</name>
<dbReference type="EMBL" id="JFAX01000003">
    <property type="protein sequence ID" value="EXI68971.1"/>
    <property type="molecule type" value="Genomic_DNA"/>
</dbReference>
<feature type="domain" description="FlgO" evidence="2">
    <location>
        <begin position="46"/>
        <end position="175"/>
    </location>
</feature>
<dbReference type="Proteomes" id="UP000020218">
    <property type="component" value="Unassembled WGS sequence"/>
</dbReference>
<accession>A0A011N284</accession>
<reference evidence="3" key="1">
    <citation type="submission" date="2014-02" db="EMBL/GenBank/DDBJ databases">
        <title>Expanding our view of genomic diversity in Candidatus Accumulibacter clades.</title>
        <authorList>
            <person name="Skennerton C.T."/>
            <person name="Barr J.J."/>
            <person name="Slater F.R."/>
            <person name="Bond P.L."/>
            <person name="Tyson G.W."/>
        </authorList>
    </citation>
    <scope>NUCLEOTIDE SEQUENCE [LARGE SCALE GENOMIC DNA]</scope>
</reference>
<comment type="caution">
    <text evidence="3">The sequence shown here is derived from an EMBL/GenBank/DDBJ whole genome shotgun (WGS) entry which is preliminary data.</text>
</comment>
<evidence type="ECO:0000259" key="2">
    <source>
        <dbReference type="Pfam" id="PF17680"/>
    </source>
</evidence>
<dbReference type="PROSITE" id="PS51257">
    <property type="entry name" value="PROKAR_LIPOPROTEIN"/>
    <property type="match status" value="1"/>
</dbReference>
<evidence type="ECO:0000313" key="4">
    <source>
        <dbReference type="Proteomes" id="UP000020218"/>
    </source>
</evidence>
<evidence type="ECO:0000256" key="1">
    <source>
        <dbReference type="SAM" id="SignalP"/>
    </source>
</evidence>
<dbReference type="STRING" id="1454001.AW08_00797"/>
<sequence length="187" mass="19729">MRAPTVALTLAACLAAGCATDQAARQAAPEVTYAQAATSELVATNYRAADALMAQFGGNPGGGPLIVATVVNIDALEQSSTLGRLVSEQLSARFSQRGWQMVELKLRGSIYMRRGEGELILTREISDIARMNKAQAIILGSYAVGASAVYLNLKIVQPVSNAVLAAHDYVLPANQEVRSLLGRNAGR</sequence>
<dbReference type="PATRIC" id="fig|1454001.3.peg.742"/>
<dbReference type="InterPro" id="IPR041215">
    <property type="entry name" value="FlgO_dom"/>
</dbReference>
<feature type="chain" id="PRO_5001461048" description="FlgO domain-containing protein" evidence="1">
    <location>
        <begin position="24"/>
        <end position="187"/>
    </location>
</feature>
<proteinExistence type="predicted"/>
<dbReference type="Pfam" id="PF17680">
    <property type="entry name" value="FlgO"/>
    <property type="match status" value="1"/>
</dbReference>
<keyword evidence="4" id="KW-1185">Reference proteome</keyword>
<organism evidence="3 4">
    <name type="scientific">Candidatus Accumulibacter adjunctus</name>
    <dbReference type="NCBI Taxonomy" id="1454001"/>
    <lineage>
        <taxon>Bacteria</taxon>
        <taxon>Pseudomonadati</taxon>
        <taxon>Pseudomonadota</taxon>
        <taxon>Betaproteobacteria</taxon>
        <taxon>Candidatus Accumulibacter</taxon>
    </lineage>
</organism>
<gene>
    <name evidence="3" type="ORF">AW08_00797</name>
</gene>